<dbReference type="Gene3D" id="3.40.630.30">
    <property type="match status" value="1"/>
</dbReference>
<accession>A0A2M7LYJ8</accession>
<dbReference type="InterPro" id="IPR039143">
    <property type="entry name" value="GNPNAT1-like"/>
</dbReference>
<name>A0A2M7LYJ8_9BACT</name>
<dbReference type="PANTHER" id="PTHR13355">
    <property type="entry name" value="GLUCOSAMINE 6-PHOSPHATE N-ACETYLTRANSFERASE"/>
    <property type="match status" value="1"/>
</dbReference>
<sequence length="147" mass="16414">MINYQIELLSKANTKVATEITNLLAQLEPTAAPMSVKVLKKVINSTTTSVYIATNISNKIVGMITLVSFPKLEGLNKTWIEDLVVDEKYRGQGIAKALIDKAFEKTKSLGAKSISLTSRPSRIIANKFYKKLGFKIKKTNYYQLDLK</sequence>
<dbReference type="InterPro" id="IPR016181">
    <property type="entry name" value="Acyl_CoA_acyltransferase"/>
</dbReference>
<dbReference type="InterPro" id="IPR000182">
    <property type="entry name" value="GNAT_dom"/>
</dbReference>
<evidence type="ECO:0000313" key="3">
    <source>
        <dbReference type="Proteomes" id="UP000229708"/>
    </source>
</evidence>
<comment type="caution">
    <text evidence="2">The sequence shown here is derived from an EMBL/GenBank/DDBJ whole genome shotgun (WGS) entry which is preliminary data.</text>
</comment>
<dbReference type="PROSITE" id="PS51186">
    <property type="entry name" value="GNAT"/>
    <property type="match status" value="1"/>
</dbReference>
<dbReference type="SUPFAM" id="SSF55729">
    <property type="entry name" value="Acyl-CoA N-acyltransferases (Nat)"/>
    <property type="match status" value="1"/>
</dbReference>
<dbReference type="Pfam" id="PF00583">
    <property type="entry name" value="Acetyltransf_1"/>
    <property type="match status" value="1"/>
</dbReference>
<evidence type="ECO:0000259" key="1">
    <source>
        <dbReference type="PROSITE" id="PS51186"/>
    </source>
</evidence>
<dbReference type="PANTHER" id="PTHR13355:SF15">
    <property type="entry name" value="GCN5-RELATED N-ACETYLTRANSFERASE 3, CHLOROPLASTIC"/>
    <property type="match status" value="1"/>
</dbReference>
<dbReference type="Proteomes" id="UP000229708">
    <property type="component" value="Unassembled WGS sequence"/>
</dbReference>
<proteinExistence type="predicted"/>
<dbReference type="CDD" id="cd04301">
    <property type="entry name" value="NAT_SF"/>
    <property type="match status" value="1"/>
</dbReference>
<feature type="domain" description="N-acetyltransferase" evidence="1">
    <location>
        <begin position="7"/>
        <end position="147"/>
    </location>
</feature>
<keyword evidence="2" id="KW-0808">Transferase</keyword>
<dbReference type="GO" id="GO:0008080">
    <property type="term" value="F:N-acetyltransferase activity"/>
    <property type="evidence" value="ECO:0007669"/>
    <property type="project" value="TreeGrafter"/>
</dbReference>
<dbReference type="EMBL" id="PFJI01000109">
    <property type="protein sequence ID" value="PIX73142.1"/>
    <property type="molecule type" value="Genomic_DNA"/>
</dbReference>
<evidence type="ECO:0000313" key="2">
    <source>
        <dbReference type="EMBL" id="PIX73142.1"/>
    </source>
</evidence>
<organism evidence="2 3">
    <name type="scientific">Candidatus Roizmanbacteria bacterium CG_4_10_14_3_um_filter_33_21</name>
    <dbReference type="NCBI Taxonomy" id="1974830"/>
    <lineage>
        <taxon>Bacteria</taxon>
        <taxon>Candidatus Roizmaniibacteriota</taxon>
    </lineage>
</organism>
<dbReference type="AlphaFoldDB" id="A0A2M7LYJ8"/>
<reference evidence="3" key="1">
    <citation type="submission" date="2017-09" db="EMBL/GenBank/DDBJ databases">
        <title>Depth-based differentiation of microbial function through sediment-hosted aquifers and enrichment of novel symbionts in the deep terrestrial subsurface.</title>
        <authorList>
            <person name="Probst A.J."/>
            <person name="Ladd B."/>
            <person name="Jarett J.K."/>
            <person name="Geller-Mcgrath D.E."/>
            <person name="Sieber C.M.K."/>
            <person name="Emerson J.B."/>
            <person name="Anantharaman K."/>
            <person name="Thomas B.C."/>
            <person name="Malmstrom R."/>
            <person name="Stieglmeier M."/>
            <person name="Klingl A."/>
            <person name="Woyke T."/>
            <person name="Ryan C.M."/>
            <person name="Banfield J.F."/>
        </authorList>
    </citation>
    <scope>NUCLEOTIDE SEQUENCE [LARGE SCALE GENOMIC DNA]</scope>
</reference>
<protein>
    <submittedName>
        <fullName evidence="2">GNAT family N-acetyltransferase</fullName>
    </submittedName>
</protein>
<gene>
    <name evidence="2" type="ORF">COZ39_02375</name>
</gene>